<feature type="binding site" evidence="2">
    <location>
        <position position="220"/>
    </location>
    <ligand>
        <name>Mn(2+)</name>
        <dbReference type="ChEBI" id="CHEBI:29035"/>
        <label>1</label>
    </ligand>
</feature>
<dbReference type="NCBIfam" id="TIGR01854">
    <property type="entry name" value="lipid_A_lpxH"/>
    <property type="match status" value="1"/>
</dbReference>
<keyword evidence="1 2" id="KW-0378">Hydrolase</keyword>
<dbReference type="HAMAP" id="MF_00575">
    <property type="entry name" value="LpxH"/>
    <property type="match status" value="1"/>
</dbReference>
<gene>
    <name evidence="2" type="primary">lpxH</name>
    <name evidence="3" type="ORF">LU297_01470</name>
</gene>
<keyword evidence="2" id="KW-0443">Lipid metabolism</keyword>
<feature type="binding site" evidence="2">
    <location>
        <position position="218"/>
    </location>
    <ligand>
        <name>substrate</name>
    </ligand>
</feature>
<feature type="binding site" evidence="2">
    <location>
        <position position="22"/>
    </location>
    <ligand>
        <name>Mn(2+)</name>
        <dbReference type="ChEBI" id="CHEBI:29035"/>
        <label>1</label>
    </ligand>
</feature>
<dbReference type="PANTHER" id="PTHR34990:SF1">
    <property type="entry name" value="UDP-2,3-DIACYLGLUCOSAMINE HYDROLASE"/>
    <property type="match status" value="1"/>
</dbReference>
<keyword evidence="2" id="KW-0441">Lipid A biosynthesis</keyword>
<comment type="cofactor">
    <cofactor evidence="2">
        <name>Mn(2+)</name>
        <dbReference type="ChEBI" id="CHEBI:29035"/>
    </cofactor>
    <text evidence="2">Binds 2 Mn(2+) ions per subunit in a binuclear metal center.</text>
</comment>
<accession>A0ABY6F527</accession>
<comment type="subcellular location">
    <subcellularLocation>
        <location evidence="2">Cell inner membrane</location>
        <topology evidence="2">Peripheral membrane protein</topology>
        <orientation evidence="2">Cytoplasmic side</orientation>
    </subcellularLocation>
</comment>
<evidence type="ECO:0000256" key="2">
    <source>
        <dbReference type="HAMAP-Rule" id="MF_00575"/>
    </source>
</evidence>
<dbReference type="InterPro" id="IPR010138">
    <property type="entry name" value="UDP-diacylglucosamine_Hdrlase"/>
</dbReference>
<feature type="binding site" evidence="2">
    <location>
        <position position="189"/>
    </location>
    <ligand>
        <name>substrate</name>
    </ligand>
</feature>
<dbReference type="RefSeq" id="WP_263076649.1">
    <property type="nucleotide sequence ID" value="NZ_CP089977.1"/>
</dbReference>
<comment type="pathway">
    <text evidence="2">Glycolipid biosynthesis; lipid IV(A) biosynthesis; lipid IV(A) from (3R)-3-hydroxytetradecanoyl-[acyl-carrier-protein] and UDP-N-acetyl-alpha-D-glucosamine: step 4/6.</text>
</comment>
<feature type="binding site" evidence="2">
    <location>
        <position position="57"/>
    </location>
    <ligand>
        <name>Mn(2+)</name>
        <dbReference type="ChEBI" id="CHEBI:29035"/>
        <label>1</label>
    </ligand>
</feature>
<feature type="binding site" evidence="2">
    <location>
        <position position="185"/>
    </location>
    <ligand>
        <name>substrate</name>
    </ligand>
</feature>
<reference evidence="3" key="1">
    <citation type="submission" date="2021-12" db="EMBL/GenBank/DDBJ databases">
        <title>taxonomy of Moraxella sp. ZY201224.</title>
        <authorList>
            <person name="Li F."/>
        </authorList>
    </citation>
    <scope>NUCLEOTIDE SEQUENCE</scope>
    <source>
        <strain evidence="3">ZY201224</strain>
    </source>
</reference>
<feature type="binding site" evidence="2">
    <location>
        <position position="104"/>
    </location>
    <ligand>
        <name>Mn(2+)</name>
        <dbReference type="ChEBI" id="CHEBI:29035"/>
        <label>2</label>
    </ligand>
</feature>
<evidence type="ECO:0000256" key="1">
    <source>
        <dbReference type="ARBA" id="ARBA00022801"/>
    </source>
</evidence>
<dbReference type="Proteomes" id="UP001063782">
    <property type="component" value="Chromosome"/>
</dbReference>
<feature type="binding site" evidence="2">
    <location>
        <position position="192"/>
    </location>
    <ligand>
        <name>substrate</name>
    </ligand>
</feature>
<dbReference type="NCBIfam" id="NF003743">
    <property type="entry name" value="PRK05340.1"/>
    <property type="match status" value="1"/>
</dbReference>
<comment type="function">
    <text evidence="2">Hydrolyzes the pyrophosphate bond of UDP-2,3-diacylglucosamine to yield 2,3-diacylglucosamine 1-phosphate (lipid X) and UMP by catalyzing the attack of water at the alpha-P atom. Involved in the biosynthesis of lipid A, a phosphorylated glycolipid that anchors the lipopolysaccharide to the outer membrane of the cell.</text>
</comment>
<dbReference type="Gene3D" id="3.60.21.10">
    <property type="match status" value="1"/>
</dbReference>
<feature type="binding site" evidence="2">
    <location>
        <position position="24"/>
    </location>
    <ligand>
        <name>Mn(2+)</name>
        <dbReference type="ChEBI" id="CHEBI:29035"/>
        <label>1</label>
    </ligand>
</feature>
<dbReference type="EC" id="3.6.1.54" evidence="2"/>
<feature type="binding site" evidence="2">
    <location>
        <position position="57"/>
    </location>
    <ligand>
        <name>Mn(2+)</name>
        <dbReference type="ChEBI" id="CHEBI:29035"/>
        <label>2</label>
    </ligand>
</feature>
<dbReference type="EMBL" id="CP089977">
    <property type="protein sequence ID" value="UXZ05149.1"/>
    <property type="molecule type" value="Genomic_DNA"/>
</dbReference>
<feature type="binding site" evidence="2">
    <location>
        <begin position="104"/>
        <end position="105"/>
    </location>
    <ligand>
        <name>substrate</name>
    </ligand>
</feature>
<name>A0ABY6F527_9GAMM</name>
<keyword evidence="4" id="KW-1185">Reference proteome</keyword>
<feature type="binding site" evidence="2">
    <location>
        <position position="218"/>
    </location>
    <ligand>
        <name>Mn(2+)</name>
        <dbReference type="ChEBI" id="CHEBI:29035"/>
        <label>2</label>
    </ligand>
</feature>
<feature type="binding site" evidence="2">
    <location>
        <position position="147"/>
    </location>
    <ligand>
        <name>substrate</name>
    </ligand>
</feature>
<organism evidence="3 4">
    <name type="scientific">Moraxella nasicaprae</name>
    <dbReference type="NCBI Taxonomy" id="2904122"/>
    <lineage>
        <taxon>Bacteria</taxon>
        <taxon>Pseudomonadati</taxon>
        <taxon>Pseudomonadota</taxon>
        <taxon>Gammaproteobacteria</taxon>
        <taxon>Moraxellales</taxon>
        <taxon>Moraxellaceae</taxon>
        <taxon>Moraxella</taxon>
    </lineage>
</organism>
<feature type="binding site" evidence="2">
    <location>
        <position position="139"/>
    </location>
    <ligand>
        <name>Mn(2+)</name>
        <dbReference type="ChEBI" id="CHEBI:29035"/>
        <label>2</label>
    </ligand>
</feature>
<dbReference type="CDD" id="cd07398">
    <property type="entry name" value="MPP_YbbF-LpxH"/>
    <property type="match status" value="1"/>
</dbReference>
<keyword evidence="2" id="KW-0472">Membrane</keyword>
<evidence type="ECO:0000313" key="3">
    <source>
        <dbReference type="EMBL" id="UXZ05149.1"/>
    </source>
</evidence>
<keyword evidence="2" id="KW-0444">Lipid biosynthesis</keyword>
<dbReference type="InterPro" id="IPR029052">
    <property type="entry name" value="Metallo-depent_PP-like"/>
</dbReference>
<proteinExistence type="inferred from homology"/>
<protein>
    <recommendedName>
        <fullName evidence="2">UDP-2,3-diacylglucosamine hydrolase</fullName>
        <ecNumber evidence="2">3.6.1.54</ecNumber>
    </recommendedName>
    <alternativeName>
        <fullName evidence="2">UDP-2,3-diacylglucosamine diphosphatase</fullName>
    </alternativeName>
</protein>
<keyword evidence="2" id="KW-0997">Cell inner membrane</keyword>
<comment type="catalytic activity">
    <reaction evidence="2">
        <text>UDP-2-N,3-O-bis[(3R)-3-hydroxytetradecanoyl]-alpha-D-glucosamine + H2O = 2-N,3-O-bis[(3R)-3-hydroxytetradecanoyl]-alpha-D-glucosaminyl 1-phosphate + UMP + 2 H(+)</text>
        <dbReference type="Rhea" id="RHEA:25213"/>
        <dbReference type="ChEBI" id="CHEBI:15377"/>
        <dbReference type="ChEBI" id="CHEBI:15378"/>
        <dbReference type="ChEBI" id="CHEBI:57865"/>
        <dbReference type="ChEBI" id="CHEBI:57957"/>
        <dbReference type="ChEBI" id="CHEBI:78847"/>
        <dbReference type="EC" id="3.6.1.54"/>
    </reaction>
</comment>
<evidence type="ECO:0000313" key="4">
    <source>
        <dbReference type="Proteomes" id="UP001063782"/>
    </source>
</evidence>
<comment type="similarity">
    <text evidence="2">Belongs to the LpxH family.</text>
</comment>
<dbReference type="GO" id="GO:0016787">
    <property type="term" value="F:hydrolase activity"/>
    <property type="evidence" value="ECO:0007669"/>
    <property type="project" value="UniProtKB-KW"/>
</dbReference>
<dbReference type="SUPFAM" id="SSF56300">
    <property type="entry name" value="Metallo-dependent phosphatases"/>
    <property type="match status" value="1"/>
</dbReference>
<dbReference type="InterPro" id="IPR043461">
    <property type="entry name" value="LpxH-like"/>
</dbReference>
<dbReference type="PANTHER" id="PTHR34990">
    <property type="entry name" value="UDP-2,3-DIACYLGLUCOSAMINE HYDROLASE-RELATED"/>
    <property type="match status" value="1"/>
</dbReference>
<sequence>MPSVDYFLTKKPSDIQAVFVSDLHLSAQTDAFNRAFVHLLTDLSHLPHLNAVYILGDWLDGWIGDDDYLSLDSAQKNTHWLTPILTALTALSQKNIAIYVMCGNRDFAISQKLCDIFHGTLIKEPYQLTTKHHTIRLEHGDALCTDDKSYQRYRSIIRNRIILQILLMLPLSYRRKIAGNIKQQSHQDKQKKSSNIMDVNPKTVQDALQHCDVLLHGHTHRPAIHTHENKTRIVLGDWRLTDQKVSAHIVMMIDDELHLAEFHA</sequence>
<keyword evidence="2" id="KW-0479">Metal-binding</keyword>
<keyword evidence="2" id="KW-1003">Cell membrane</keyword>
<keyword evidence="2" id="KW-0464">Manganese</keyword>